<dbReference type="OrthoDB" id="5885092at2759"/>
<feature type="region of interest" description="Disordered" evidence="1">
    <location>
        <begin position="96"/>
        <end position="129"/>
    </location>
</feature>
<gene>
    <name evidence="2" type="ORF">CBOVIS_LOCUS6837</name>
</gene>
<organism evidence="2 3">
    <name type="scientific">Caenorhabditis bovis</name>
    <dbReference type="NCBI Taxonomy" id="2654633"/>
    <lineage>
        <taxon>Eukaryota</taxon>
        <taxon>Metazoa</taxon>
        <taxon>Ecdysozoa</taxon>
        <taxon>Nematoda</taxon>
        <taxon>Chromadorea</taxon>
        <taxon>Rhabditida</taxon>
        <taxon>Rhabditina</taxon>
        <taxon>Rhabditomorpha</taxon>
        <taxon>Rhabditoidea</taxon>
        <taxon>Rhabditidae</taxon>
        <taxon>Peloderinae</taxon>
        <taxon>Caenorhabditis</taxon>
    </lineage>
</organism>
<feature type="region of interest" description="Disordered" evidence="1">
    <location>
        <begin position="217"/>
        <end position="247"/>
    </location>
</feature>
<feature type="compositionally biased region" description="Polar residues" evidence="1">
    <location>
        <begin position="115"/>
        <end position="129"/>
    </location>
</feature>
<dbReference type="Proteomes" id="UP000494206">
    <property type="component" value="Unassembled WGS sequence"/>
</dbReference>
<protein>
    <submittedName>
        <fullName evidence="2">Uncharacterized protein</fullName>
    </submittedName>
</protein>
<evidence type="ECO:0000313" key="3">
    <source>
        <dbReference type="Proteomes" id="UP000494206"/>
    </source>
</evidence>
<feature type="compositionally biased region" description="Polar residues" evidence="1">
    <location>
        <begin position="31"/>
        <end position="57"/>
    </location>
</feature>
<keyword evidence="3" id="KW-1185">Reference proteome</keyword>
<feature type="region of interest" description="Disordered" evidence="1">
    <location>
        <begin position="390"/>
        <end position="411"/>
    </location>
</feature>
<feature type="compositionally biased region" description="Polar residues" evidence="1">
    <location>
        <begin position="170"/>
        <end position="184"/>
    </location>
</feature>
<feature type="region of interest" description="Disordered" evidence="1">
    <location>
        <begin position="25"/>
        <end position="71"/>
    </location>
</feature>
<name>A0A8S1EYB1_9PELO</name>
<feature type="region of interest" description="Disordered" evidence="1">
    <location>
        <begin position="153"/>
        <end position="184"/>
    </location>
</feature>
<comment type="caution">
    <text evidence="2">The sequence shown here is derived from an EMBL/GenBank/DDBJ whole genome shotgun (WGS) entry which is preliminary data.</text>
</comment>
<feature type="compositionally biased region" description="Low complexity" evidence="1">
    <location>
        <begin position="153"/>
        <end position="169"/>
    </location>
</feature>
<accession>A0A8S1EYB1</accession>
<proteinExistence type="predicted"/>
<evidence type="ECO:0000313" key="2">
    <source>
        <dbReference type="EMBL" id="CAB3404517.1"/>
    </source>
</evidence>
<sequence>MPPNQRKSLLTNEERINRLKEARLKYGNLSKARTSKSQQSALIGTSKPRQGISTRTSQSKEHPKTKSQASTVVDFEPCPESLKMIDSGKVVIPRSTFGRPSLNERKSIAPRPSISGRNPRQFRNSVANEPRSSLLPLGINVFHANEQQKNELSQYFSSQASRSSLAPNSDTSNCPTPSRASSSSVFGRIGLKSANTSVIEQRSQTIRFMETNVIQEQRESAESCEIETESESARKHSPCRDPNFVPKSILSTKKKPKKSIIGNLKTIASPITLGTFDSNSMNEENCENKKNVSKIIEDMTSLIDALKTCKEDPTVSDVVKLKVLKEDIEKIISRKTIRESLNESIVDVNEPLRFLQGAETLMKTPKAFKEFRESIPPIAPLSDIVESILNSQSPEEDKTPLPKRRRSVRKSSELKIRGGLVVREPVDAVSDHF</sequence>
<reference evidence="2 3" key="1">
    <citation type="submission" date="2020-04" db="EMBL/GenBank/DDBJ databases">
        <authorList>
            <person name="Laetsch R D."/>
            <person name="Stevens L."/>
            <person name="Kumar S."/>
            <person name="Blaxter L. M."/>
        </authorList>
    </citation>
    <scope>NUCLEOTIDE SEQUENCE [LARGE SCALE GENOMIC DNA]</scope>
</reference>
<dbReference type="EMBL" id="CADEPM010000004">
    <property type="protein sequence ID" value="CAB3404517.1"/>
    <property type="molecule type" value="Genomic_DNA"/>
</dbReference>
<evidence type="ECO:0000256" key="1">
    <source>
        <dbReference type="SAM" id="MobiDB-lite"/>
    </source>
</evidence>
<dbReference type="AlphaFoldDB" id="A0A8S1EYB1"/>